<evidence type="ECO:0000313" key="1">
    <source>
        <dbReference type="EMBL" id="MQW92262.1"/>
    </source>
</evidence>
<accession>A0AA90W4D1</accession>
<dbReference type="RefSeq" id="WP_153370905.1">
    <property type="nucleotide sequence ID" value="NZ_CP045650.1"/>
</dbReference>
<protein>
    <submittedName>
        <fullName evidence="1">Uncharacterized protein</fullName>
    </submittedName>
</protein>
<dbReference type="EMBL" id="WITK01000011">
    <property type="protein sequence ID" value="MQW92262.1"/>
    <property type="molecule type" value="Genomic_DNA"/>
</dbReference>
<dbReference type="Proteomes" id="UP000480556">
    <property type="component" value="Unassembled WGS sequence"/>
</dbReference>
<gene>
    <name evidence="1" type="ORF">GHJ48_07635</name>
</gene>
<evidence type="ECO:0000313" key="2">
    <source>
        <dbReference type="Proteomes" id="UP000480556"/>
    </source>
</evidence>
<proteinExistence type="predicted"/>
<sequence>MTVNQSMCLALLKNDECMFDVIIEQFTQLKCGLALGYKTSTGLPKLWLLN</sequence>
<comment type="caution">
    <text evidence="1">The sequence shown here is derived from an EMBL/GenBank/DDBJ whole genome shotgun (WGS) entry which is preliminary data.</text>
</comment>
<reference evidence="1 2" key="1">
    <citation type="submission" date="2019-10" db="EMBL/GenBank/DDBJ databases">
        <authorList>
            <person name="Dong K."/>
        </authorList>
    </citation>
    <scope>NUCLEOTIDE SEQUENCE [LARGE SCALE GENOMIC DNA]</scope>
    <source>
        <strain evidence="2">dk771</strain>
    </source>
</reference>
<dbReference type="AlphaFoldDB" id="A0AA90W4D1"/>
<organism evidence="1 2">
    <name type="scientific">Acinetobacter wanghuae</name>
    <dbReference type="NCBI Taxonomy" id="2662362"/>
    <lineage>
        <taxon>Bacteria</taxon>
        <taxon>Pseudomonadati</taxon>
        <taxon>Pseudomonadota</taxon>
        <taxon>Gammaproteobacteria</taxon>
        <taxon>Moraxellales</taxon>
        <taxon>Moraxellaceae</taxon>
        <taxon>Acinetobacter</taxon>
    </lineage>
</organism>
<name>A0AA90W4D1_9GAMM</name>